<sequence length="63" mass="5648">MTPGAKGAGDGATGAATGARYDAGAAAVAGAATFDAGTGDVATYGDVAYPALGIPSGATRASG</sequence>
<organism evidence="1 2">
    <name type="scientific">Streptomyces evansiae</name>
    <dbReference type="NCBI Taxonomy" id="3075535"/>
    <lineage>
        <taxon>Bacteria</taxon>
        <taxon>Bacillati</taxon>
        <taxon>Actinomycetota</taxon>
        <taxon>Actinomycetes</taxon>
        <taxon>Kitasatosporales</taxon>
        <taxon>Streptomycetaceae</taxon>
        <taxon>Streptomyces</taxon>
    </lineage>
</organism>
<reference evidence="2" key="1">
    <citation type="submission" date="2023-07" db="EMBL/GenBank/DDBJ databases">
        <title>30 novel species of actinomycetes from the DSMZ collection.</title>
        <authorList>
            <person name="Nouioui I."/>
        </authorList>
    </citation>
    <scope>NUCLEOTIDE SEQUENCE [LARGE SCALE GENOMIC DNA]</scope>
    <source>
        <strain evidence="2">DSM 41979</strain>
    </source>
</reference>
<name>A0ABU2R6N9_9ACTN</name>
<accession>A0ABU2R6N9</accession>
<keyword evidence="2" id="KW-1185">Reference proteome</keyword>
<dbReference type="RefSeq" id="WP_234009398.1">
    <property type="nucleotide sequence ID" value="NZ_JAVRET010000076.1"/>
</dbReference>
<evidence type="ECO:0000313" key="1">
    <source>
        <dbReference type="EMBL" id="MDT0412285.1"/>
    </source>
</evidence>
<evidence type="ECO:0000313" key="2">
    <source>
        <dbReference type="Proteomes" id="UP001183610"/>
    </source>
</evidence>
<dbReference type="EMBL" id="JAVRET010000076">
    <property type="protein sequence ID" value="MDT0412285.1"/>
    <property type="molecule type" value="Genomic_DNA"/>
</dbReference>
<protein>
    <submittedName>
        <fullName evidence="1">Uncharacterized protein</fullName>
    </submittedName>
</protein>
<comment type="caution">
    <text evidence="1">The sequence shown here is derived from an EMBL/GenBank/DDBJ whole genome shotgun (WGS) entry which is preliminary data.</text>
</comment>
<dbReference type="Proteomes" id="UP001183610">
    <property type="component" value="Unassembled WGS sequence"/>
</dbReference>
<gene>
    <name evidence="1" type="ORF">RM698_24960</name>
</gene>
<proteinExistence type="predicted"/>